<name>A0A7D4Q3S0_9MICO</name>
<dbReference type="CDD" id="cd12797">
    <property type="entry name" value="M23_peptidase"/>
    <property type="match status" value="1"/>
</dbReference>
<feature type="signal peptide" evidence="2">
    <location>
        <begin position="1"/>
        <end position="17"/>
    </location>
</feature>
<sequence length="169" mass="17141">MCAVLAAALLVALSASAAGAVGREGRVAVSPLWQWPLDAFRLERPYVAPPDRYGAGHRGVDVRPVGSTRVTAPAAGVIAFAGPVADRSLVTIDHGGGLVTTLEPITPGLAVGELVAAGAPVGVVSAGGHVEEGSLHIGVRLHGEYINPLILLGAVPRAVLLPCCEPTER</sequence>
<gene>
    <name evidence="4" type="ORF">HQM25_07855</name>
</gene>
<organism evidence="4 5">
    <name type="scientific">Microbacterium hominis</name>
    <dbReference type="NCBI Taxonomy" id="162426"/>
    <lineage>
        <taxon>Bacteria</taxon>
        <taxon>Bacillati</taxon>
        <taxon>Actinomycetota</taxon>
        <taxon>Actinomycetes</taxon>
        <taxon>Micrococcales</taxon>
        <taxon>Microbacteriaceae</taxon>
        <taxon>Microbacterium</taxon>
    </lineage>
</organism>
<evidence type="ECO:0000256" key="2">
    <source>
        <dbReference type="SAM" id="SignalP"/>
    </source>
</evidence>
<protein>
    <submittedName>
        <fullName evidence="4">M23 family metallopeptidase</fullName>
    </submittedName>
</protein>
<dbReference type="AlphaFoldDB" id="A0A7D4Q3S0"/>
<evidence type="ECO:0000259" key="3">
    <source>
        <dbReference type="Pfam" id="PF01551"/>
    </source>
</evidence>
<keyword evidence="1 2" id="KW-0732">Signal</keyword>
<evidence type="ECO:0000313" key="4">
    <source>
        <dbReference type="EMBL" id="QKJ21152.1"/>
    </source>
</evidence>
<dbReference type="Pfam" id="PF01551">
    <property type="entry name" value="Peptidase_M23"/>
    <property type="match status" value="1"/>
</dbReference>
<evidence type="ECO:0000256" key="1">
    <source>
        <dbReference type="ARBA" id="ARBA00022729"/>
    </source>
</evidence>
<dbReference type="Gene3D" id="2.70.70.10">
    <property type="entry name" value="Glucose Permease (Domain IIA)"/>
    <property type="match status" value="1"/>
</dbReference>
<feature type="chain" id="PRO_5039012902" evidence="2">
    <location>
        <begin position="18"/>
        <end position="169"/>
    </location>
</feature>
<evidence type="ECO:0000313" key="5">
    <source>
        <dbReference type="Proteomes" id="UP000502498"/>
    </source>
</evidence>
<dbReference type="InterPro" id="IPR011055">
    <property type="entry name" value="Dup_hybrid_motif"/>
</dbReference>
<dbReference type="InterPro" id="IPR050570">
    <property type="entry name" value="Cell_wall_metabolism_enzyme"/>
</dbReference>
<dbReference type="PANTHER" id="PTHR21666">
    <property type="entry name" value="PEPTIDASE-RELATED"/>
    <property type="match status" value="1"/>
</dbReference>
<accession>A0A7D4Q3S0</accession>
<dbReference type="SUPFAM" id="SSF51261">
    <property type="entry name" value="Duplicated hybrid motif"/>
    <property type="match status" value="1"/>
</dbReference>
<dbReference type="PANTHER" id="PTHR21666:SF289">
    <property type="entry name" value="L-ALA--D-GLU ENDOPEPTIDASE"/>
    <property type="match status" value="1"/>
</dbReference>
<dbReference type="EMBL" id="CP054038">
    <property type="protein sequence ID" value="QKJ21152.1"/>
    <property type="molecule type" value="Genomic_DNA"/>
</dbReference>
<proteinExistence type="predicted"/>
<reference evidence="4 5" key="1">
    <citation type="submission" date="2020-05" db="EMBL/GenBank/DDBJ databases">
        <title>Strain PA2F3 complete genome.</title>
        <authorList>
            <person name="Kim Y.-S."/>
            <person name="Kim S.-J."/>
            <person name="Jung H.-k."/>
            <person name="Kim S.-E."/>
            <person name="Kim K.-H."/>
        </authorList>
    </citation>
    <scope>NUCLEOTIDE SEQUENCE [LARGE SCALE GENOMIC DNA]</scope>
    <source>
        <strain evidence="4 5">PA2F3</strain>
    </source>
</reference>
<dbReference type="InterPro" id="IPR016047">
    <property type="entry name" value="M23ase_b-sheet_dom"/>
</dbReference>
<dbReference type="GO" id="GO:0004222">
    <property type="term" value="F:metalloendopeptidase activity"/>
    <property type="evidence" value="ECO:0007669"/>
    <property type="project" value="TreeGrafter"/>
</dbReference>
<dbReference type="Proteomes" id="UP000502498">
    <property type="component" value="Chromosome"/>
</dbReference>
<feature type="domain" description="M23ase beta-sheet core" evidence="3">
    <location>
        <begin position="56"/>
        <end position="148"/>
    </location>
</feature>